<dbReference type="InterPro" id="IPR013783">
    <property type="entry name" value="Ig-like_fold"/>
</dbReference>
<gene>
    <name evidence="8" type="ORF">PLOB_00036265</name>
</gene>
<feature type="domain" description="Ig-like" evidence="6">
    <location>
        <begin position="597"/>
        <end position="682"/>
    </location>
</feature>
<feature type="domain" description="Ig-like" evidence="6">
    <location>
        <begin position="774"/>
        <end position="858"/>
    </location>
</feature>
<dbReference type="Pfam" id="PF13927">
    <property type="entry name" value="Ig_3"/>
    <property type="match status" value="4"/>
</dbReference>
<dbReference type="InterPro" id="IPR007110">
    <property type="entry name" value="Ig-like_dom"/>
</dbReference>
<sequence length="958" mass="103523">FVVVYPRVSLHPGPHHAIEGSSYTLPSCHVTGYPAPEVTWRKSSGPLPQGRVKYYNSVLQILYVRKDDSDLYFCSASNLLGSVEKKTLLVVVSPPRFIVKPPTKVFPGVGSTLILHCKANGDPQPVISWKKQDGQLPAGRSHQLINGTLVIRDITMNDRGIYKCIAPYARVLKTEAVTYTEVQKGALSSSSILDSHGSKYLGKLNSYLDPVLQTTGRSRFVRCWHAKTDGWEASTFHSNCDGKGPTVTIVQVGSYIFGGYTDKSWSNPSSCRSVYSSKSFLFSLYNINGYAPVKVNIKSSRYSTAIDTCSRYGPTFGGAHDLHISNNAASNRNSYTSCGYSYPLPHGYSAYYSSCRFYAGGSSIYFTPIDVETMMASQKQSLPSFTSILSVLSIVFYCAGFLRVELELNEQKKRINALENNEETAPSDVPNLNQLAKKTRGRGFSALVFSTDILKTFFVESEYAKLHRNRRAADVLKNTTGAKITVDRETILKINKLLSELKPQLCHSNGDSCLPGPPGPPGPKGDKGSRGRRGHTGQSGNKGDQGIMGSPGKSGKQGIMGLVGPKGEAGLKGQKGDIGPTGMPGVKGVPGESISAPIVALSPKTLTVNEGRSASFQCSVSGNPKPAINWSKRNSKSQISRSLASEGKLLLTNVRGSDSGTYNCSAVNILGQAQALVQLIVNVHPPVSLHPGPHHAIKGSSYTLPSCHVTGYPAPVVSWRKTSGSLPKGRVKYNNGTLQILHLRKGDSDFYVCSGSNLLGRVEKKTLLVVVSPPRFTVKPPAKIVAVVGGTLKLNCSATGDPQPVISWKKQGGQLPVGRSQQINGSLVIRDISRNDRGNYICMATNAGVFKAETGTYTEVRERISSSTILSSLDSKYLIKLSLYLDPVLQSPGRSRFVRCWHAKTDGWAASTFHSNCDGKGPTVTIIQVGSYIFGGYTDKSWGGMYQFITALLAQTGR</sequence>
<feature type="domain" description="Ig-like" evidence="6">
    <location>
        <begin position="6"/>
        <end position="93"/>
    </location>
</feature>
<keyword evidence="4" id="KW-0393">Immunoglobulin domain</keyword>
<evidence type="ECO:0000313" key="9">
    <source>
        <dbReference type="Proteomes" id="UP001159405"/>
    </source>
</evidence>
<feature type="non-terminal residue" evidence="8">
    <location>
        <position position="1"/>
    </location>
</feature>
<feature type="domain" description="Ig-like" evidence="6">
    <location>
        <begin position="95"/>
        <end position="180"/>
    </location>
</feature>
<dbReference type="InterPro" id="IPR008160">
    <property type="entry name" value="Collagen"/>
</dbReference>
<dbReference type="PROSITE" id="PS51886">
    <property type="entry name" value="TLDC"/>
    <property type="match status" value="2"/>
</dbReference>
<evidence type="ECO:0000259" key="7">
    <source>
        <dbReference type="PROSITE" id="PS51886"/>
    </source>
</evidence>
<evidence type="ECO:0000256" key="3">
    <source>
        <dbReference type="ARBA" id="ARBA00023157"/>
    </source>
</evidence>
<keyword evidence="1" id="KW-0732">Signal</keyword>
<dbReference type="Pfam" id="PF01391">
    <property type="entry name" value="Collagen"/>
    <property type="match status" value="1"/>
</dbReference>
<dbReference type="InterPro" id="IPR003598">
    <property type="entry name" value="Ig_sub2"/>
</dbReference>
<feature type="domain" description="TLDc" evidence="7">
    <location>
        <begin position="871"/>
        <end position="958"/>
    </location>
</feature>
<accession>A0ABN8P6C0</accession>
<keyword evidence="3" id="KW-1015">Disulfide bond</keyword>
<dbReference type="Gene3D" id="2.60.40.10">
    <property type="entry name" value="Immunoglobulins"/>
    <property type="match status" value="5"/>
</dbReference>
<evidence type="ECO:0000259" key="6">
    <source>
        <dbReference type="PROSITE" id="PS50835"/>
    </source>
</evidence>
<organism evidence="8 9">
    <name type="scientific">Porites lobata</name>
    <dbReference type="NCBI Taxonomy" id="104759"/>
    <lineage>
        <taxon>Eukaryota</taxon>
        <taxon>Metazoa</taxon>
        <taxon>Cnidaria</taxon>
        <taxon>Anthozoa</taxon>
        <taxon>Hexacorallia</taxon>
        <taxon>Scleractinia</taxon>
        <taxon>Fungiina</taxon>
        <taxon>Poritidae</taxon>
        <taxon>Porites</taxon>
    </lineage>
</organism>
<protein>
    <recommendedName>
        <fullName evidence="10">Basement membrane-specific heparan sulfate proteoglycan core protein</fullName>
    </recommendedName>
</protein>
<evidence type="ECO:0000313" key="8">
    <source>
        <dbReference type="EMBL" id="CAH3131756.1"/>
    </source>
</evidence>
<evidence type="ECO:0008006" key="10">
    <source>
        <dbReference type="Google" id="ProtNLM"/>
    </source>
</evidence>
<dbReference type="InterPro" id="IPR051170">
    <property type="entry name" value="Neural/epithelial_adhesion"/>
</dbReference>
<keyword evidence="2" id="KW-0677">Repeat</keyword>
<feature type="region of interest" description="Disordered" evidence="5">
    <location>
        <begin position="509"/>
        <end position="559"/>
    </location>
</feature>
<evidence type="ECO:0000256" key="5">
    <source>
        <dbReference type="SAM" id="MobiDB-lite"/>
    </source>
</evidence>
<evidence type="ECO:0000256" key="4">
    <source>
        <dbReference type="ARBA" id="ARBA00023319"/>
    </source>
</evidence>
<keyword evidence="9" id="KW-1185">Reference proteome</keyword>
<proteinExistence type="predicted"/>
<dbReference type="Pfam" id="PF07679">
    <property type="entry name" value="I-set"/>
    <property type="match status" value="1"/>
</dbReference>
<name>A0ABN8P6C0_9CNID</name>
<dbReference type="InterPro" id="IPR013098">
    <property type="entry name" value="Ig_I-set"/>
</dbReference>
<dbReference type="InterPro" id="IPR036179">
    <property type="entry name" value="Ig-like_dom_sf"/>
</dbReference>
<dbReference type="PANTHER" id="PTHR12231:SF253">
    <property type="entry name" value="DPR-INTERACTING PROTEIN ETA, ISOFORM B-RELATED"/>
    <property type="match status" value="1"/>
</dbReference>
<dbReference type="PROSITE" id="PS50835">
    <property type="entry name" value="IG_LIKE"/>
    <property type="match status" value="5"/>
</dbReference>
<dbReference type="InterPro" id="IPR003599">
    <property type="entry name" value="Ig_sub"/>
</dbReference>
<dbReference type="SUPFAM" id="SSF48726">
    <property type="entry name" value="Immunoglobulin"/>
    <property type="match status" value="5"/>
</dbReference>
<dbReference type="SMART" id="SM00408">
    <property type="entry name" value="IGc2"/>
    <property type="match status" value="5"/>
</dbReference>
<feature type="domain" description="TLDc" evidence="7">
    <location>
        <begin position="191"/>
        <end position="377"/>
    </location>
</feature>
<evidence type="ECO:0000256" key="2">
    <source>
        <dbReference type="ARBA" id="ARBA00022737"/>
    </source>
</evidence>
<dbReference type="PANTHER" id="PTHR12231">
    <property type="entry name" value="CTX-RELATED TYPE I TRANSMEMBRANE PROTEIN"/>
    <property type="match status" value="1"/>
</dbReference>
<dbReference type="EMBL" id="CALNXK010000050">
    <property type="protein sequence ID" value="CAH3131756.1"/>
    <property type="molecule type" value="Genomic_DNA"/>
</dbReference>
<comment type="caution">
    <text evidence="8">The sequence shown here is derived from an EMBL/GenBank/DDBJ whole genome shotgun (WGS) entry which is preliminary data.</text>
</comment>
<dbReference type="Pfam" id="PF07534">
    <property type="entry name" value="TLD"/>
    <property type="match status" value="2"/>
</dbReference>
<dbReference type="Proteomes" id="UP001159405">
    <property type="component" value="Unassembled WGS sequence"/>
</dbReference>
<dbReference type="InterPro" id="IPR006571">
    <property type="entry name" value="TLDc_dom"/>
</dbReference>
<feature type="domain" description="Ig-like" evidence="6">
    <location>
        <begin position="685"/>
        <end position="772"/>
    </location>
</feature>
<reference evidence="8 9" key="1">
    <citation type="submission" date="2022-05" db="EMBL/GenBank/DDBJ databases">
        <authorList>
            <consortium name="Genoscope - CEA"/>
            <person name="William W."/>
        </authorList>
    </citation>
    <scope>NUCLEOTIDE SEQUENCE [LARGE SCALE GENOMIC DNA]</scope>
</reference>
<dbReference type="SMART" id="SM00409">
    <property type="entry name" value="IG"/>
    <property type="match status" value="5"/>
</dbReference>
<evidence type="ECO:0000256" key="1">
    <source>
        <dbReference type="ARBA" id="ARBA00022729"/>
    </source>
</evidence>